<keyword evidence="5" id="KW-1185">Reference proteome</keyword>
<dbReference type="InterPro" id="IPR028994">
    <property type="entry name" value="Integrin_alpha_N"/>
</dbReference>
<evidence type="ECO:0000256" key="1">
    <source>
        <dbReference type="ARBA" id="ARBA00022729"/>
    </source>
</evidence>
<evidence type="ECO:0000313" key="5">
    <source>
        <dbReference type="Proteomes" id="UP000618931"/>
    </source>
</evidence>
<name>A0ABS0I017_9BACT</name>
<accession>A0ABS0I017</accession>
<reference evidence="4 5" key="1">
    <citation type="submission" date="2020-11" db="EMBL/GenBank/DDBJ databases">
        <authorList>
            <person name="Kim M.K."/>
        </authorList>
    </citation>
    <scope>NUCLEOTIDE SEQUENCE [LARGE SCALE GENOMIC DNA]</scope>
    <source>
        <strain evidence="4 5">BT662</strain>
    </source>
</reference>
<keyword evidence="1 2" id="KW-0732">Signal</keyword>
<dbReference type="InterPro" id="IPR026444">
    <property type="entry name" value="Secre_tail"/>
</dbReference>
<feature type="signal peptide" evidence="2">
    <location>
        <begin position="1"/>
        <end position="31"/>
    </location>
</feature>
<dbReference type="SUPFAM" id="SSF69318">
    <property type="entry name" value="Integrin alpha N-terminal domain"/>
    <property type="match status" value="1"/>
</dbReference>
<protein>
    <submittedName>
        <fullName evidence="4">T9SS type A sorting domain-containing protein</fullName>
    </submittedName>
</protein>
<dbReference type="Pfam" id="PF18962">
    <property type="entry name" value="Por_Secre_tail"/>
    <property type="match status" value="1"/>
</dbReference>
<evidence type="ECO:0000259" key="3">
    <source>
        <dbReference type="Pfam" id="PF18962"/>
    </source>
</evidence>
<dbReference type="PANTHER" id="PTHR46580:SF4">
    <property type="entry name" value="ATP_GTP-BINDING PROTEIN"/>
    <property type="match status" value="1"/>
</dbReference>
<dbReference type="RefSeq" id="WP_196291573.1">
    <property type="nucleotide sequence ID" value="NZ_JADQDM010000001.1"/>
</dbReference>
<dbReference type="PANTHER" id="PTHR46580">
    <property type="entry name" value="SENSOR KINASE-RELATED"/>
    <property type="match status" value="1"/>
</dbReference>
<organism evidence="4 5">
    <name type="scientific">Hymenobacter ruricola</name>
    <dbReference type="NCBI Taxonomy" id="2791023"/>
    <lineage>
        <taxon>Bacteria</taxon>
        <taxon>Pseudomonadati</taxon>
        <taxon>Bacteroidota</taxon>
        <taxon>Cytophagia</taxon>
        <taxon>Cytophagales</taxon>
        <taxon>Hymenobacteraceae</taxon>
        <taxon>Hymenobacter</taxon>
    </lineage>
</organism>
<dbReference type="Proteomes" id="UP000618931">
    <property type="component" value="Unassembled WGS sequence"/>
</dbReference>
<dbReference type="NCBIfam" id="TIGR04183">
    <property type="entry name" value="Por_Secre_tail"/>
    <property type="match status" value="1"/>
</dbReference>
<sequence length="482" mass="47248">MLHFSPLDFPHRAVARVALGLLLARGGAAQAQTPATFAPVSTYPTGFQTFPFKVAVLDVNGDGRRDIVTADSGGAVGVLLGQTGGGFAAAVTYAGGDGFSTGLAVADTNGDGRLDLVVTNSISNTVGVLLGQPAAGFAPVITYRAVASSNSGSPTDVAVADVNGDGRPDILTANPGGDEVGVLLGLAGGGFAPATVYPTGSRSGFLAVADVNGDGRPDVVTANGSTAGVLLGQAGGSFAPVSTYSTGIGTTGLAVADVNGDGRPDIVTTKSGSNLVGVLLGQTGGSFAPVITYSTGPGSNPQGVAVADVNGDGRPDIVTGNTGNSTAGVLLGQAGGGWATVSTYAAGAVGFTLYGVAVADVNGDGRPDIVTANFGSDRVGVLLNTGTFTPLAAAPGAEAAEVALFPNPAHEGFAVQLPAAWGAVAVRAELRNALGQVVRQQPEARPASGAALTFATAGLAPGVYVLRVQAGSHSLTKRVVLD</sequence>
<dbReference type="EMBL" id="JADQDM010000001">
    <property type="protein sequence ID" value="MBF9220131.1"/>
    <property type="molecule type" value="Genomic_DNA"/>
</dbReference>
<comment type="caution">
    <text evidence="4">The sequence shown here is derived from an EMBL/GenBank/DDBJ whole genome shotgun (WGS) entry which is preliminary data.</text>
</comment>
<gene>
    <name evidence="4" type="ORF">I2H31_03355</name>
</gene>
<dbReference type="Gene3D" id="2.130.10.130">
    <property type="entry name" value="Integrin alpha, N-terminal"/>
    <property type="match status" value="2"/>
</dbReference>
<dbReference type="Pfam" id="PF01839">
    <property type="entry name" value="FG-GAP"/>
    <property type="match status" value="1"/>
</dbReference>
<dbReference type="InterPro" id="IPR013517">
    <property type="entry name" value="FG-GAP"/>
</dbReference>
<proteinExistence type="predicted"/>
<evidence type="ECO:0000313" key="4">
    <source>
        <dbReference type="EMBL" id="MBF9220131.1"/>
    </source>
</evidence>
<feature type="chain" id="PRO_5046267122" evidence="2">
    <location>
        <begin position="32"/>
        <end position="482"/>
    </location>
</feature>
<dbReference type="Gene3D" id="2.30.30.100">
    <property type="match status" value="1"/>
</dbReference>
<evidence type="ECO:0000256" key="2">
    <source>
        <dbReference type="SAM" id="SignalP"/>
    </source>
</evidence>
<dbReference type="Pfam" id="PF13517">
    <property type="entry name" value="FG-GAP_3"/>
    <property type="match status" value="3"/>
</dbReference>
<feature type="domain" description="Secretion system C-terminal sorting" evidence="3">
    <location>
        <begin position="404"/>
        <end position="480"/>
    </location>
</feature>